<reference evidence="1 2" key="1">
    <citation type="submission" date="2018-11" db="EMBL/GenBank/DDBJ databases">
        <title>Genome sequence of strain 7197.</title>
        <authorList>
            <person name="Gao J."/>
            <person name="Sun J."/>
        </authorList>
    </citation>
    <scope>NUCLEOTIDE SEQUENCE [LARGE SCALE GENOMIC DNA]</scope>
    <source>
        <strain evidence="1 2">7197</strain>
    </source>
</reference>
<dbReference type="AlphaFoldDB" id="A0A3N9P9K7"/>
<dbReference type="InterPro" id="IPR010982">
    <property type="entry name" value="Lambda_DNA-bd_dom_sf"/>
</dbReference>
<dbReference type="Proteomes" id="UP000282529">
    <property type="component" value="Unassembled WGS sequence"/>
</dbReference>
<dbReference type="RefSeq" id="WP_124695404.1">
    <property type="nucleotide sequence ID" value="NZ_JBHUFE010000026.1"/>
</dbReference>
<accession>A0A3N9P9K7</accession>
<comment type="caution">
    <text evidence="1">The sequence shown here is derived from an EMBL/GenBank/DDBJ whole genome shotgun (WGS) entry which is preliminary data.</text>
</comment>
<dbReference type="SUPFAM" id="SSF47413">
    <property type="entry name" value="lambda repressor-like DNA-binding domains"/>
    <property type="match status" value="1"/>
</dbReference>
<protein>
    <submittedName>
        <fullName evidence="1">XRE family transcriptional regulator</fullName>
    </submittedName>
</protein>
<evidence type="ECO:0000313" key="2">
    <source>
        <dbReference type="Proteomes" id="UP000282529"/>
    </source>
</evidence>
<name>A0A3N9P9K7_9BACL</name>
<dbReference type="EMBL" id="RQPI01000004">
    <property type="protein sequence ID" value="RQW11997.1"/>
    <property type="molecule type" value="Genomic_DNA"/>
</dbReference>
<dbReference type="GO" id="GO:0003677">
    <property type="term" value="F:DNA binding"/>
    <property type="evidence" value="ECO:0007669"/>
    <property type="project" value="InterPro"/>
</dbReference>
<proteinExistence type="predicted"/>
<dbReference type="OrthoDB" id="2469332at2"/>
<organism evidence="1 2">
    <name type="scientific">Paenibacillus rhizophilus</name>
    <dbReference type="NCBI Taxonomy" id="1850366"/>
    <lineage>
        <taxon>Bacteria</taxon>
        <taxon>Bacillati</taxon>
        <taxon>Bacillota</taxon>
        <taxon>Bacilli</taxon>
        <taxon>Bacillales</taxon>
        <taxon>Paenibacillaceae</taxon>
        <taxon>Paenibacillus</taxon>
    </lineage>
</organism>
<sequence>MSSKKPITPYGWAIKQRLAEMMLSQKDFCQMYGIPPYRLSNLIYGTRRAMRYRRQVDQLLDIPPNIPGVPEND</sequence>
<gene>
    <name evidence="1" type="ORF">EH198_10105</name>
</gene>
<keyword evidence="2" id="KW-1185">Reference proteome</keyword>
<evidence type="ECO:0000313" key="1">
    <source>
        <dbReference type="EMBL" id="RQW11997.1"/>
    </source>
</evidence>